<feature type="non-terminal residue" evidence="1">
    <location>
        <position position="1"/>
    </location>
</feature>
<name>A0ACA9SEI6_9GLOM</name>
<evidence type="ECO:0000313" key="1">
    <source>
        <dbReference type="EMBL" id="CAG8836028.1"/>
    </source>
</evidence>
<sequence>PTEISIAVSGCISILTIQRSTPEPTRKTVAKSHLVFHIFPRSGQAIVSPTTEPKTEL</sequence>
<comment type="caution">
    <text evidence="1">The sequence shown here is derived from an EMBL/GenBank/DDBJ whole genome shotgun (WGS) entry which is preliminary data.</text>
</comment>
<keyword evidence="2" id="KW-1185">Reference proteome</keyword>
<gene>
    <name evidence="1" type="ORF">RPERSI_LOCUS29773</name>
</gene>
<accession>A0ACA9SEI6</accession>
<reference evidence="1" key="1">
    <citation type="submission" date="2021-06" db="EMBL/GenBank/DDBJ databases">
        <authorList>
            <person name="Kallberg Y."/>
            <person name="Tangrot J."/>
            <person name="Rosling A."/>
        </authorList>
    </citation>
    <scope>NUCLEOTIDE SEQUENCE</scope>
    <source>
        <strain evidence="1">MA461A</strain>
    </source>
</reference>
<evidence type="ECO:0000313" key="2">
    <source>
        <dbReference type="Proteomes" id="UP000789920"/>
    </source>
</evidence>
<protein>
    <submittedName>
        <fullName evidence="1">2867_t:CDS:1</fullName>
    </submittedName>
</protein>
<dbReference type="Proteomes" id="UP000789920">
    <property type="component" value="Unassembled WGS sequence"/>
</dbReference>
<dbReference type="EMBL" id="CAJVQC010113480">
    <property type="protein sequence ID" value="CAG8836028.1"/>
    <property type="molecule type" value="Genomic_DNA"/>
</dbReference>
<proteinExistence type="predicted"/>
<organism evidence="1 2">
    <name type="scientific">Racocetra persica</name>
    <dbReference type="NCBI Taxonomy" id="160502"/>
    <lineage>
        <taxon>Eukaryota</taxon>
        <taxon>Fungi</taxon>
        <taxon>Fungi incertae sedis</taxon>
        <taxon>Mucoromycota</taxon>
        <taxon>Glomeromycotina</taxon>
        <taxon>Glomeromycetes</taxon>
        <taxon>Diversisporales</taxon>
        <taxon>Gigasporaceae</taxon>
        <taxon>Racocetra</taxon>
    </lineage>
</organism>